<feature type="chain" id="PRO_5024806548" evidence="1">
    <location>
        <begin position="20"/>
        <end position="176"/>
    </location>
</feature>
<dbReference type="PROSITE" id="PS51257">
    <property type="entry name" value="PROKAR_LIPOPROTEIN"/>
    <property type="match status" value="1"/>
</dbReference>
<gene>
    <name evidence="2" type="ORF">SAMN02910344_01788</name>
</gene>
<dbReference type="InterPro" id="IPR007446">
    <property type="entry name" value="PilP"/>
</dbReference>
<name>A0A662ZIT5_9GAMM</name>
<sequence length="176" mass="19595">MKKLALVTLLLTTAVSLSACGKYDDDIQQTAQNALRQATSRIEELPKVNTFVAMKFEPKTDRMPFVLPKPEISMVQPLKPLDCEQPDRERPMEELEQFALDNLFMKGTISIDGKLKAIIQTADGVLVNVTPGMHMGLNFGKVVRVAPDSVEVEEFISDGKGCWDKRSSRLDLITAE</sequence>
<dbReference type="Proteomes" id="UP000243745">
    <property type="component" value="Unassembled WGS sequence"/>
</dbReference>
<evidence type="ECO:0000313" key="3">
    <source>
        <dbReference type="Proteomes" id="UP000243745"/>
    </source>
</evidence>
<accession>A0A662ZIT5</accession>
<organism evidence="2 3">
    <name type="scientific">Ruminobacter amylophilus</name>
    <dbReference type="NCBI Taxonomy" id="867"/>
    <lineage>
        <taxon>Bacteria</taxon>
        <taxon>Pseudomonadati</taxon>
        <taxon>Pseudomonadota</taxon>
        <taxon>Gammaproteobacteria</taxon>
        <taxon>Aeromonadales</taxon>
        <taxon>Succinivibrionaceae</taxon>
        <taxon>Ruminobacter</taxon>
    </lineage>
</organism>
<keyword evidence="3" id="KW-1185">Reference proteome</keyword>
<keyword evidence="1" id="KW-0732">Signal</keyword>
<dbReference type="Gene3D" id="2.30.30.830">
    <property type="match status" value="1"/>
</dbReference>
<evidence type="ECO:0000313" key="2">
    <source>
        <dbReference type="EMBL" id="SFP58295.1"/>
    </source>
</evidence>
<dbReference type="OrthoDB" id="5296580at2"/>
<reference evidence="2 3" key="1">
    <citation type="submission" date="2016-10" db="EMBL/GenBank/DDBJ databases">
        <authorList>
            <person name="Varghese N."/>
            <person name="Submissions S."/>
        </authorList>
    </citation>
    <scope>NUCLEOTIDE SEQUENCE [LARGE SCALE GENOMIC DNA]</scope>
    <source>
        <strain evidence="2 3">DSM 1361</strain>
    </source>
</reference>
<proteinExistence type="predicted"/>
<feature type="signal peptide" evidence="1">
    <location>
        <begin position="1"/>
        <end position="19"/>
    </location>
</feature>
<dbReference type="PIRSF" id="PIRSF016481">
    <property type="entry name" value="Pilus_assembly_PilP"/>
    <property type="match status" value="1"/>
</dbReference>
<dbReference type="EMBL" id="FOXF01000039">
    <property type="protein sequence ID" value="SFP58295.1"/>
    <property type="molecule type" value="Genomic_DNA"/>
</dbReference>
<protein>
    <submittedName>
        <fullName evidence="2">Type IV pilus assembly protein PilP</fullName>
    </submittedName>
</protein>
<dbReference type="Pfam" id="PF04351">
    <property type="entry name" value="PilP"/>
    <property type="match status" value="1"/>
</dbReference>
<dbReference type="AlphaFoldDB" id="A0A662ZIT5"/>
<evidence type="ECO:0000256" key="1">
    <source>
        <dbReference type="SAM" id="SignalP"/>
    </source>
</evidence>